<dbReference type="SUPFAM" id="SSF159894">
    <property type="entry name" value="YgaC/TfoX-N like"/>
    <property type="match status" value="1"/>
</dbReference>
<dbReference type="AlphaFoldDB" id="A0A9D7XHB3"/>
<gene>
    <name evidence="2" type="ORF">IPO85_08430</name>
</gene>
<evidence type="ECO:0000313" key="2">
    <source>
        <dbReference type="EMBL" id="MBK9717523.1"/>
    </source>
</evidence>
<organism evidence="2 3">
    <name type="scientific">Candidatus Defluviibacterium haderslevense</name>
    <dbReference type="NCBI Taxonomy" id="2981993"/>
    <lineage>
        <taxon>Bacteria</taxon>
        <taxon>Pseudomonadati</taxon>
        <taxon>Bacteroidota</taxon>
        <taxon>Saprospiria</taxon>
        <taxon>Saprospirales</taxon>
        <taxon>Saprospiraceae</taxon>
        <taxon>Candidatus Defluviibacterium</taxon>
    </lineage>
</organism>
<dbReference type="EMBL" id="JADKFW010000004">
    <property type="protein sequence ID" value="MBK9717523.1"/>
    <property type="molecule type" value="Genomic_DNA"/>
</dbReference>
<comment type="caution">
    <text evidence="2">The sequence shown here is derived from an EMBL/GenBank/DDBJ whole genome shotgun (WGS) entry which is preliminary data.</text>
</comment>
<name>A0A9D7XHB3_9BACT</name>
<proteinExistence type="predicted"/>
<protein>
    <submittedName>
        <fullName evidence="2">TfoX/Sxy family protein</fullName>
    </submittedName>
</protein>
<accession>A0A9D7XHB3</accession>
<dbReference type="InterPro" id="IPR007076">
    <property type="entry name" value="TfoX_N"/>
</dbReference>
<dbReference type="Gene3D" id="3.30.1460.30">
    <property type="entry name" value="YgaC/TfoX-N like chaperone"/>
    <property type="match status" value="1"/>
</dbReference>
<feature type="domain" description="TfoX N-terminal" evidence="1">
    <location>
        <begin position="15"/>
        <end position="102"/>
    </location>
</feature>
<evidence type="ECO:0000259" key="1">
    <source>
        <dbReference type="Pfam" id="PF04993"/>
    </source>
</evidence>
<dbReference type="Proteomes" id="UP000808349">
    <property type="component" value="Unassembled WGS sequence"/>
</dbReference>
<evidence type="ECO:0000313" key="3">
    <source>
        <dbReference type="Proteomes" id="UP000808349"/>
    </source>
</evidence>
<dbReference type="Pfam" id="PF04993">
    <property type="entry name" value="TfoX_N"/>
    <property type="match status" value="1"/>
</dbReference>
<reference evidence="2 3" key="1">
    <citation type="submission" date="2020-10" db="EMBL/GenBank/DDBJ databases">
        <title>Connecting structure to function with the recovery of over 1000 high-quality activated sludge metagenome-assembled genomes encoding full-length rRNA genes using long-read sequencing.</title>
        <authorList>
            <person name="Singleton C.M."/>
            <person name="Petriglieri F."/>
            <person name="Kristensen J.M."/>
            <person name="Kirkegaard R.H."/>
            <person name="Michaelsen T.Y."/>
            <person name="Andersen M.H."/>
            <person name="Karst S.M."/>
            <person name="Dueholm M.S."/>
            <person name="Nielsen P.H."/>
            <person name="Albertsen M."/>
        </authorList>
    </citation>
    <scope>NUCLEOTIDE SEQUENCE [LARGE SCALE GENOMIC DNA]</scope>
    <source>
        <strain evidence="2">Ribe_18-Q3-R11-54_BAT3C.373</strain>
    </source>
</reference>
<sequence length="114" mass="13109">MAFNESLADRIRIALGHLSNVEEKYMFGGVCFMVNDKMCVGVVKDDMMCRIDPALDHEVLEKPGCRPMDFTNRPMKGYVYINEEGRASKKDFDYWIGLCLEFNSIAKKSKKKTK</sequence>